<dbReference type="PROSITE" id="PS51819">
    <property type="entry name" value="VOC"/>
    <property type="match status" value="1"/>
</dbReference>
<accession>A0A0R2PQR3</accession>
<protein>
    <recommendedName>
        <fullName evidence="1">VOC domain-containing protein</fullName>
    </recommendedName>
</protein>
<feature type="domain" description="VOC" evidence="1">
    <location>
        <begin position="7"/>
        <end position="134"/>
    </location>
</feature>
<dbReference type="EMBL" id="LIAV01000113">
    <property type="protein sequence ID" value="KRO40440.1"/>
    <property type="molecule type" value="Genomic_DNA"/>
</dbReference>
<name>A0A0R2PQR3_9GAMM</name>
<evidence type="ECO:0000313" key="2">
    <source>
        <dbReference type="EMBL" id="KRO40440.1"/>
    </source>
</evidence>
<evidence type="ECO:0000259" key="1">
    <source>
        <dbReference type="PROSITE" id="PS51819"/>
    </source>
</evidence>
<sequence length="135" mass="14709">MAQINFTSDAIDIGIVTVNDLEMLNFYQEVLGLKKEMEIPFPGLGTVNKLSFGSGYIKILVLDDKPKNINPTGNFSTSNGIRYITINLSNLDHILESCAANNINIINAGTIIRPGVTVAIIQDPDGNLIELMQSE</sequence>
<evidence type="ECO:0000313" key="3">
    <source>
        <dbReference type="Proteomes" id="UP000050874"/>
    </source>
</evidence>
<dbReference type="Proteomes" id="UP000050874">
    <property type="component" value="Unassembled WGS sequence"/>
</dbReference>
<dbReference type="InterPro" id="IPR037523">
    <property type="entry name" value="VOC_core"/>
</dbReference>
<dbReference type="AlphaFoldDB" id="A0A0R2PQR3"/>
<dbReference type="SUPFAM" id="SSF54593">
    <property type="entry name" value="Glyoxalase/Bleomycin resistance protein/Dihydroxybiphenyl dioxygenase"/>
    <property type="match status" value="1"/>
</dbReference>
<organism evidence="2 3">
    <name type="scientific">SAR86 cluster bacterium BACL1 MAG-120920-bin57</name>
    <dbReference type="NCBI Taxonomy" id="1655571"/>
    <lineage>
        <taxon>Bacteria</taxon>
        <taxon>Pseudomonadati</taxon>
        <taxon>Pseudomonadota</taxon>
        <taxon>Gammaproteobacteria</taxon>
        <taxon>SAR86 cluster</taxon>
    </lineage>
</organism>
<dbReference type="Gene3D" id="3.10.180.10">
    <property type="entry name" value="2,3-Dihydroxybiphenyl 1,2-Dioxygenase, domain 1"/>
    <property type="match status" value="1"/>
</dbReference>
<comment type="caution">
    <text evidence="2">The sequence shown here is derived from an EMBL/GenBank/DDBJ whole genome shotgun (WGS) entry which is preliminary data.</text>
</comment>
<gene>
    <name evidence="2" type="ORF">ABR63_04560</name>
</gene>
<proteinExistence type="predicted"/>
<reference evidence="3" key="1">
    <citation type="submission" date="2015-10" db="EMBL/GenBank/DDBJ databases">
        <title>Metagenome-Assembled Genomes uncover a global brackish microbiome.</title>
        <authorList>
            <person name="Hugerth L.W."/>
            <person name="Larsson J."/>
            <person name="Alneberg J."/>
            <person name="Lindh M.V."/>
            <person name="Legrand C."/>
            <person name="Pinhassi J."/>
            <person name="Andersson A."/>
        </authorList>
    </citation>
    <scope>NUCLEOTIDE SEQUENCE [LARGE SCALE GENOMIC DNA]</scope>
</reference>
<dbReference type="Pfam" id="PF00903">
    <property type="entry name" value="Glyoxalase"/>
    <property type="match status" value="1"/>
</dbReference>
<dbReference type="InterPro" id="IPR004360">
    <property type="entry name" value="Glyas_Fos-R_dOase_dom"/>
</dbReference>
<dbReference type="InterPro" id="IPR029068">
    <property type="entry name" value="Glyas_Bleomycin-R_OHBP_Dase"/>
</dbReference>